<comment type="caution">
    <text evidence="1">The sequence shown here is derived from an EMBL/GenBank/DDBJ whole genome shotgun (WGS) entry which is preliminary data.</text>
</comment>
<organism evidence="1 2">
    <name type="scientific">Leptospira interrogans str. 2002000626</name>
    <dbReference type="NCBI Taxonomy" id="996803"/>
    <lineage>
        <taxon>Bacteria</taxon>
        <taxon>Pseudomonadati</taxon>
        <taxon>Spirochaetota</taxon>
        <taxon>Spirochaetia</taxon>
        <taxon>Leptospirales</taxon>
        <taxon>Leptospiraceae</taxon>
        <taxon>Leptospira</taxon>
    </lineage>
</organism>
<proteinExistence type="predicted"/>
<gene>
    <name evidence="1" type="ORF">LEP1GSC029_2111</name>
</gene>
<accession>A0A829D5V8</accession>
<reference evidence="1 2" key="1">
    <citation type="submission" date="2013-02" db="EMBL/GenBank/DDBJ databases">
        <authorList>
            <person name="Harkins D.M."/>
            <person name="Durkin A.S."/>
            <person name="Brinkac L.M."/>
            <person name="Haft D.H."/>
            <person name="Selengut J.D."/>
            <person name="Sanka R."/>
            <person name="DePew J."/>
            <person name="Purushe J."/>
            <person name="Whelen A.C."/>
            <person name="Vinetz J.M."/>
            <person name="Sutton G.G."/>
            <person name="Nierman W.C."/>
            <person name="Fouts D.E."/>
        </authorList>
    </citation>
    <scope>NUCLEOTIDE SEQUENCE [LARGE SCALE GENOMIC DNA]</scope>
    <source>
        <strain evidence="1 2">2002000626</strain>
    </source>
</reference>
<protein>
    <submittedName>
        <fullName evidence="1">Uncharacterized protein</fullName>
    </submittedName>
</protein>
<dbReference type="EMBL" id="AFJL02000174">
    <property type="protein sequence ID" value="EMY03576.1"/>
    <property type="molecule type" value="Genomic_DNA"/>
</dbReference>
<name>A0A829D5V8_LEPIR</name>
<evidence type="ECO:0000313" key="2">
    <source>
        <dbReference type="Proteomes" id="UP000012329"/>
    </source>
</evidence>
<dbReference type="Proteomes" id="UP000012329">
    <property type="component" value="Unassembled WGS sequence"/>
</dbReference>
<evidence type="ECO:0000313" key="1">
    <source>
        <dbReference type="EMBL" id="EMY03576.1"/>
    </source>
</evidence>
<sequence>MVVPTFQESICKVQDFNFFRKTNHKSLRQKLTSNNSFFEVPNTSSYMETNSEKRF</sequence>
<dbReference type="AlphaFoldDB" id="A0A829D5V8"/>